<evidence type="ECO:0000313" key="2">
    <source>
        <dbReference type="EMBL" id="CAH1391573.1"/>
    </source>
</evidence>
<proteinExistence type="predicted"/>
<evidence type="ECO:0000259" key="1">
    <source>
        <dbReference type="Pfam" id="PF25460"/>
    </source>
</evidence>
<dbReference type="InterPro" id="IPR036322">
    <property type="entry name" value="WD40_repeat_dom_sf"/>
</dbReference>
<dbReference type="InterPro" id="IPR057403">
    <property type="entry name" value="Beta-prop_Aladin"/>
</dbReference>
<dbReference type="SMART" id="SM00320">
    <property type="entry name" value="WD40"/>
    <property type="match status" value="4"/>
</dbReference>
<name>A0A9P0GZ55_NEZVI</name>
<sequence>MVCELSDFPPGPADGQIPLCKIDGDLHYSSPEFLNLHVYTSSVSDHPNVVISRDVLQPSLRKSYEGKVFLPTPDSMLQRLQDAWYECGIIRVLEVLSQTDGQPPSLFQRLASNILFACNIGKQLKEKFFSPSEERYFRGDEARVGPVICMSWHPSNTKLAIGTTDDSVSIFSVQTRITPVLKSKAQRRITDIAWRPLTAGELAVGCADGIALWNVDPNSFVARPSSSTAVVLRHSYVTSIAWSPQGDILVSCNGMDKSIVVWHVDTKERIAVPCAGGASFLLWNPSLSKLMAATLSKTFRLWSTEKWDCETWTTAGGRVTAAAWSHDGNCLLFATSALPYIYCLQRDRDLFGDAPPASIVANTTFVQIPGTEDMIGGEVKKMDWDSESRHLAVLFSEGHYVAVYITSLGTTLNIQPGFLIKGISDEIPTCFSFQKDFVDGANLTICWSTGRVQYFPMVYKRNLSSTFLRSRSAL</sequence>
<dbReference type="InterPro" id="IPR045139">
    <property type="entry name" value="Aladin"/>
</dbReference>
<feature type="domain" description="Aladin seven-bladed propeller" evidence="1">
    <location>
        <begin position="145"/>
        <end position="458"/>
    </location>
</feature>
<dbReference type="OrthoDB" id="411991at2759"/>
<dbReference type="GO" id="GO:0005643">
    <property type="term" value="C:nuclear pore"/>
    <property type="evidence" value="ECO:0007669"/>
    <property type="project" value="TreeGrafter"/>
</dbReference>
<reference evidence="2" key="1">
    <citation type="submission" date="2022-01" db="EMBL/GenBank/DDBJ databases">
        <authorList>
            <person name="King R."/>
        </authorList>
    </citation>
    <scope>NUCLEOTIDE SEQUENCE</scope>
</reference>
<dbReference type="PANTHER" id="PTHR14494">
    <property type="entry name" value="ALADIN/ADRACALIN/AAAS"/>
    <property type="match status" value="1"/>
</dbReference>
<organism evidence="2 3">
    <name type="scientific">Nezara viridula</name>
    <name type="common">Southern green stink bug</name>
    <name type="synonym">Cimex viridulus</name>
    <dbReference type="NCBI Taxonomy" id="85310"/>
    <lineage>
        <taxon>Eukaryota</taxon>
        <taxon>Metazoa</taxon>
        <taxon>Ecdysozoa</taxon>
        <taxon>Arthropoda</taxon>
        <taxon>Hexapoda</taxon>
        <taxon>Insecta</taxon>
        <taxon>Pterygota</taxon>
        <taxon>Neoptera</taxon>
        <taxon>Paraneoptera</taxon>
        <taxon>Hemiptera</taxon>
        <taxon>Heteroptera</taxon>
        <taxon>Panheteroptera</taxon>
        <taxon>Pentatomomorpha</taxon>
        <taxon>Pentatomoidea</taxon>
        <taxon>Pentatomidae</taxon>
        <taxon>Pentatominae</taxon>
        <taxon>Nezara</taxon>
    </lineage>
</organism>
<dbReference type="EMBL" id="OV725077">
    <property type="protein sequence ID" value="CAH1391573.1"/>
    <property type="molecule type" value="Genomic_DNA"/>
</dbReference>
<evidence type="ECO:0000313" key="3">
    <source>
        <dbReference type="Proteomes" id="UP001152798"/>
    </source>
</evidence>
<protein>
    <recommendedName>
        <fullName evidence="1">Aladin seven-bladed propeller domain-containing protein</fullName>
    </recommendedName>
</protein>
<dbReference type="PANTHER" id="PTHR14494:SF0">
    <property type="entry name" value="ALADIN"/>
    <property type="match status" value="1"/>
</dbReference>
<dbReference type="Gene3D" id="2.130.10.10">
    <property type="entry name" value="YVTN repeat-like/Quinoprotein amine dehydrogenase"/>
    <property type="match status" value="2"/>
</dbReference>
<dbReference type="GO" id="GO:0006913">
    <property type="term" value="P:nucleocytoplasmic transport"/>
    <property type="evidence" value="ECO:0007669"/>
    <property type="project" value="TreeGrafter"/>
</dbReference>
<accession>A0A9P0GZ55</accession>
<dbReference type="SUPFAM" id="SSF50978">
    <property type="entry name" value="WD40 repeat-like"/>
    <property type="match status" value="1"/>
</dbReference>
<dbReference type="AlphaFoldDB" id="A0A9P0GZ55"/>
<keyword evidence="3" id="KW-1185">Reference proteome</keyword>
<dbReference type="Proteomes" id="UP001152798">
    <property type="component" value="Chromosome 1"/>
</dbReference>
<dbReference type="Pfam" id="PF25460">
    <property type="entry name" value="Beta-prop_Aladin"/>
    <property type="match status" value="1"/>
</dbReference>
<gene>
    <name evidence="2" type="ORF">NEZAVI_LOCUS2570</name>
</gene>
<dbReference type="InterPro" id="IPR001680">
    <property type="entry name" value="WD40_rpt"/>
</dbReference>
<dbReference type="InterPro" id="IPR015943">
    <property type="entry name" value="WD40/YVTN_repeat-like_dom_sf"/>
</dbReference>